<evidence type="ECO:0000313" key="3">
    <source>
        <dbReference type="EMBL" id="GMN66703.1"/>
    </source>
</evidence>
<sequence length="130" mass="13773">MSCHPQPLAPSSQSAVAPFPPVKLPNSEIPHPPSPEPPSAVAPPLDPPSNVVLPPPPVDLLLVALLPAALSRPTDCNPFSFDLTTFAADGVVTMASVSQSRLRNLRHRWFPSSAWITTKGRGPKPSPLPQ</sequence>
<accession>A0AA88E400</accession>
<gene>
    <name evidence="3" type="ORF">TIFTF001_035767</name>
    <name evidence="2" type="ORF">TIFTF001_041464</name>
</gene>
<protein>
    <submittedName>
        <fullName evidence="3">Uncharacterized protein</fullName>
    </submittedName>
</protein>
<comment type="caution">
    <text evidence="3">The sequence shown here is derived from an EMBL/GenBank/DDBJ whole genome shotgun (WGS) entry which is preliminary data.</text>
</comment>
<dbReference type="AlphaFoldDB" id="A0AA88E400"/>
<evidence type="ECO:0000313" key="2">
    <source>
        <dbReference type="EMBL" id="GMN30456.1"/>
    </source>
</evidence>
<feature type="region of interest" description="Disordered" evidence="1">
    <location>
        <begin position="1"/>
        <end position="53"/>
    </location>
</feature>
<feature type="compositionally biased region" description="Pro residues" evidence="1">
    <location>
        <begin position="30"/>
        <end position="53"/>
    </location>
</feature>
<evidence type="ECO:0000256" key="1">
    <source>
        <dbReference type="SAM" id="MobiDB-lite"/>
    </source>
</evidence>
<dbReference type="Proteomes" id="UP001187192">
    <property type="component" value="Unassembled WGS sequence"/>
</dbReference>
<dbReference type="EMBL" id="BTGU01001860">
    <property type="protein sequence ID" value="GMN30456.1"/>
    <property type="molecule type" value="Genomic_DNA"/>
</dbReference>
<proteinExistence type="predicted"/>
<keyword evidence="4" id="KW-1185">Reference proteome</keyword>
<evidence type="ECO:0000313" key="4">
    <source>
        <dbReference type="Proteomes" id="UP001187192"/>
    </source>
</evidence>
<dbReference type="EMBL" id="BTGU01000354">
    <property type="protein sequence ID" value="GMN66703.1"/>
    <property type="molecule type" value="Genomic_DNA"/>
</dbReference>
<reference evidence="3" key="1">
    <citation type="submission" date="2023-07" db="EMBL/GenBank/DDBJ databases">
        <title>draft genome sequence of fig (Ficus carica).</title>
        <authorList>
            <person name="Takahashi T."/>
            <person name="Nishimura K."/>
        </authorList>
    </citation>
    <scope>NUCLEOTIDE SEQUENCE</scope>
</reference>
<organism evidence="3 4">
    <name type="scientific">Ficus carica</name>
    <name type="common">Common fig</name>
    <dbReference type="NCBI Taxonomy" id="3494"/>
    <lineage>
        <taxon>Eukaryota</taxon>
        <taxon>Viridiplantae</taxon>
        <taxon>Streptophyta</taxon>
        <taxon>Embryophyta</taxon>
        <taxon>Tracheophyta</taxon>
        <taxon>Spermatophyta</taxon>
        <taxon>Magnoliopsida</taxon>
        <taxon>eudicotyledons</taxon>
        <taxon>Gunneridae</taxon>
        <taxon>Pentapetalae</taxon>
        <taxon>rosids</taxon>
        <taxon>fabids</taxon>
        <taxon>Rosales</taxon>
        <taxon>Moraceae</taxon>
        <taxon>Ficeae</taxon>
        <taxon>Ficus</taxon>
    </lineage>
</organism>
<name>A0AA88E400_FICCA</name>